<dbReference type="InterPro" id="IPR015797">
    <property type="entry name" value="NUDIX_hydrolase-like_dom_sf"/>
</dbReference>
<name>A0A6V7XR20_MELEN</name>
<dbReference type="Pfam" id="PF00293">
    <property type="entry name" value="NUDIX"/>
    <property type="match status" value="1"/>
</dbReference>
<dbReference type="Gene3D" id="3.90.79.10">
    <property type="entry name" value="Nucleoside Triphosphate Pyrophosphohydrolase"/>
    <property type="match status" value="1"/>
</dbReference>
<dbReference type="Proteomes" id="UP000580250">
    <property type="component" value="Unassembled WGS sequence"/>
</dbReference>
<sequence>MLKLISKINQPLRYFQQVKFYNFPNLIREKYNTRISTREFRDEISTHEDKGINWLTKLWNSCSDKMVHGQNAKPYLRSRVYRIPVKDDQVPWDSGECSYSPKDYTAKTVYGKTWADHEDPCIYTFNQEDDDGINRLSFNGVYSLDSTGRPLNPFGRTGLRGRGVLGKWGPNHAADAIVSRYVIGENGRQILQFVAIVRNDTEDLAIPGGMIDPGEDAREAAIREFHEEALSNNVLDEKLSSIWKNGKTVYQGYVDDPRNTDNSWMETSCFNFHDTTENLLKDLNLKAGSDAKFAKWITVENGLKLYASHTYLVKLFAKMHDIHID</sequence>
<dbReference type="PANTHER" id="PTHR13030">
    <property type="entry name" value="NUDIX HYDROLASE"/>
    <property type="match status" value="1"/>
</dbReference>
<dbReference type="OrthoDB" id="9972248at2759"/>
<dbReference type="PROSITE" id="PS51462">
    <property type="entry name" value="NUDIX"/>
    <property type="match status" value="1"/>
</dbReference>
<comment type="caution">
    <text evidence="2">The sequence shown here is derived from an EMBL/GenBank/DDBJ whole genome shotgun (WGS) entry which is preliminary data.</text>
</comment>
<evidence type="ECO:0000313" key="3">
    <source>
        <dbReference type="Proteomes" id="UP000580250"/>
    </source>
</evidence>
<dbReference type="CDD" id="cd03670">
    <property type="entry name" value="NUDIX_ADPRase_Nudt9"/>
    <property type="match status" value="1"/>
</dbReference>
<feature type="domain" description="Nudix hydrolase" evidence="1">
    <location>
        <begin position="169"/>
        <end position="319"/>
    </location>
</feature>
<dbReference type="AlphaFoldDB" id="A0A6V7XR20"/>
<accession>A0A6V7XR20</accession>
<evidence type="ECO:0000259" key="1">
    <source>
        <dbReference type="PROSITE" id="PS51462"/>
    </source>
</evidence>
<evidence type="ECO:0000313" key="2">
    <source>
        <dbReference type="EMBL" id="CAD2201766.1"/>
    </source>
</evidence>
<dbReference type="SUPFAM" id="SSF55811">
    <property type="entry name" value="Nudix"/>
    <property type="match status" value="1"/>
</dbReference>
<gene>
    <name evidence="2" type="ORF">MENT_LOCUS55342</name>
</gene>
<protein>
    <recommendedName>
        <fullName evidence="1">Nudix hydrolase domain-containing protein</fullName>
    </recommendedName>
</protein>
<proteinExistence type="predicted"/>
<dbReference type="InterPro" id="IPR039989">
    <property type="entry name" value="NUDT9"/>
</dbReference>
<dbReference type="InterPro" id="IPR000086">
    <property type="entry name" value="NUDIX_hydrolase_dom"/>
</dbReference>
<dbReference type="EMBL" id="CAJEWN010002071">
    <property type="protein sequence ID" value="CAD2201766.1"/>
    <property type="molecule type" value="Genomic_DNA"/>
</dbReference>
<reference evidence="2 3" key="1">
    <citation type="submission" date="2020-08" db="EMBL/GenBank/DDBJ databases">
        <authorList>
            <person name="Koutsovoulos G."/>
            <person name="Danchin GJ E."/>
        </authorList>
    </citation>
    <scope>NUCLEOTIDE SEQUENCE [LARGE SCALE GENOMIC DNA]</scope>
</reference>
<dbReference type="Pfam" id="PF25969">
    <property type="entry name" value="NUDT9_N"/>
    <property type="match status" value="1"/>
</dbReference>
<dbReference type="PANTHER" id="PTHR13030:SF8">
    <property type="entry name" value="ADP-RIBOSE PYROPHOSPHATASE, MITOCHONDRIAL"/>
    <property type="match status" value="1"/>
</dbReference>
<dbReference type="GO" id="GO:0047631">
    <property type="term" value="F:ADP-ribose diphosphatase activity"/>
    <property type="evidence" value="ECO:0007669"/>
    <property type="project" value="InterPro"/>
</dbReference>
<organism evidence="2 3">
    <name type="scientific">Meloidogyne enterolobii</name>
    <name type="common">Root-knot nematode worm</name>
    <name type="synonym">Meloidogyne mayaguensis</name>
    <dbReference type="NCBI Taxonomy" id="390850"/>
    <lineage>
        <taxon>Eukaryota</taxon>
        <taxon>Metazoa</taxon>
        <taxon>Ecdysozoa</taxon>
        <taxon>Nematoda</taxon>
        <taxon>Chromadorea</taxon>
        <taxon>Rhabditida</taxon>
        <taxon>Tylenchina</taxon>
        <taxon>Tylenchomorpha</taxon>
        <taxon>Tylenchoidea</taxon>
        <taxon>Meloidogynidae</taxon>
        <taxon>Meloidogyninae</taxon>
        <taxon>Meloidogyne</taxon>
    </lineage>
</organism>